<reference evidence="3" key="1">
    <citation type="submission" date="2020-06" db="EMBL/GenBank/DDBJ databases">
        <title>Draft genome of Bugula neritina, a colonial animal packing powerful symbionts and potential medicines.</title>
        <authorList>
            <person name="Rayko M."/>
        </authorList>
    </citation>
    <scope>NUCLEOTIDE SEQUENCE [LARGE SCALE GENOMIC DNA]</scope>
    <source>
        <strain evidence="3">Kwan_BN1</strain>
    </source>
</reference>
<dbReference type="OrthoDB" id="6244967at2759"/>
<protein>
    <submittedName>
        <fullName evidence="3">ChiA</fullName>
    </submittedName>
</protein>
<feature type="domain" description="Fibronectin type-III" evidence="2">
    <location>
        <begin position="157"/>
        <end position="252"/>
    </location>
</feature>
<accession>A0A7J7JYV3</accession>
<evidence type="ECO:0000256" key="1">
    <source>
        <dbReference type="ARBA" id="ARBA00022737"/>
    </source>
</evidence>
<keyword evidence="1" id="KW-0677">Repeat</keyword>
<dbReference type="PROSITE" id="PS50853">
    <property type="entry name" value="FN3"/>
    <property type="match status" value="3"/>
</dbReference>
<dbReference type="AlphaFoldDB" id="A0A7J7JYV3"/>
<proteinExistence type="predicted"/>
<dbReference type="InterPro" id="IPR013783">
    <property type="entry name" value="Ig-like_fold"/>
</dbReference>
<dbReference type="InterPro" id="IPR036116">
    <property type="entry name" value="FN3_sf"/>
</dbReference>
<dbReference type="PANTHER" id="PTHR46708:SF2">
    <property type="entry name" value="FIBRONECTIN TYPE-III DOMAIN-CONTAINING PROTEIN"/>
    <property type="match status" value="1"/>
</dbReference>
<feature type="domain" description="Fibronectin type-III" evidence="2">
    <location>
        <begin position="256"/>
        <end position="386"/>
    </location>
</feature>
<dbReference type="EMBL" id="VXIV02001694">
    <property type="protein sequence ID" value="KAF6030536.1"/>
    <property type="molecule type" value="Genomic_DNA"/>
</dbReference>
<dbReference type="SMART" id="SM00060">
    <property type="entry name" value="FN3"/>
    <property type="match status" value="3"/>
</dbReference>
<gene>
    <name evidence="3" type="ORF">EB796_011155</name>
</gene>
<evidence type="ECO:0000313" key="4">
    <source>
        <dbReference type="Proteomes" id="UP000593567"/>
    </source>
</evidence>
<comment type="caution">
    <text evidence="3">The sequence shown here is derived from an EMBL/GenBank/DDBJ whole genome shotgun (WGS) entry which is preliminary data.</text>
</comment>
<dbReference type="InterPro" id="IPR050991">
    <property type="entry name" value="ECM_Regulatory_Proteins"/>
</dbReference>
<organism evidence="3 4">
    <name type="scientific">Bugula neritina</name>
    <name type="common">Brown bryozoan</name>
    <name type="synonym">Sertularia neritina</name>
    <dbReference type="NCBI Taxonomy" id="10212"/>
    <lineage>
        <taxon>Eukaryota</taxon>
        <taxon>Metazoa</taxon>
        <taxon>Spiralia</taxon>
        <taxon>Lophotrochozoa</taxon>
        <taxon>Bryozoa</taxon>
        <taxon>Gymnolaemata</taxon>
        <taxon>Cheilostomatida</taxon>
        <taxon>Flustrina</taxon>
        <taxon>Buguloidea</taxon>
        <taxon>Bugulidae</taxon>
        <taxon>Bugula</taxon>
    </lineage>
</organism>
<dbReference type="Proteomes" id="UP000593567">
    <property type="component" value="Unassembled WGS sequence"/>
</dbReference>
<feature type="domain" description="Fibronectin type-III" evidence="2">
    <location>
        <begin position="66"/>
        <end position="156"/>
    </location>
</feature>
<sequence>MFITWLCDNRSSPLDIPDKTVRTYTLQGATRGRVYTVSIQAYVNTTSGSVQSGWVDFNKVEPGLSSPENLVITECRDTSVTLKWDEPPGMADISYYEVTYTDSDGTYTSANASRNFNLIIDNLTEGHGYTFVVKSVSSTGKRSLPSNEVKYTVAPTIPESVEVKIPPGSSMLNFTWSLGSGRRDGFETVLFTPEGNITDTVSGSTTFKEYSSLTPDTLYSFTVRAQAEDVERPVSYKYSNYTERVDVTTDEDKPDPVANLTATGATSSTVTLTWNKPVQENGVVVAYVIQTILLSNSTCVSSTLISCEDCQRREHNYTAAIDEKVVECTNRLDDVIKKSADFSSISYTVSKLSAFTNYTFVVWAFNTKEPSSSRGNATTLEKLPSDAVPTRANPSGTNITLEWTYNDTHVVSGFRLNCIPAVGKIIYCQHFH</sequence>
<dbReference type="Pfam" id="PF00041">
    <property type="entry name" value="fn3"/>
    <property type="match status" value="2"/>
</dbReference>
<dbReference type="InterPro" id="IPR003961">
    <property type="entry name" value="FN3_dom"/>
</dbReference>
<evidence type="ECO:0000313" key="3">
    <source>
        <dbReference type="EMBL" id="KAF6030536.1"/>
    </source>
</evidence>
<name>A0A7J7JYV3_BUGNE</name>
<dbReference type="CDD" id="cd00063">
    <property type="entry name" value="FN3"/>
    <property type="match status" value="2"/>
</dbReference>
<dbReference type="SUPFAM" id="SSF49265">
    <property type="entry name" value="Fibronectin type III"/>
    <property type="match status" value="2"/>
</dbReference>
<dbReference type="PANTHER" id="PTHR46708">
    <property type="entry name" value="TENASCIN"/>
    <property type="match status" value="1"/>
</dbReference>
<evidence type="ECO:0000259" key="2">
    <source>
        <dbReference type="PROSITE" id="PS50853"/>
    </source>
</evidence>
<keyword evidence="4" id="KW-1185">Reference proteome</keyword>
<dbReference type="Gene3D" id="2.60.40.10">
    <property type="entry name" value="Immunoglobulins"/>
    <property type="match status" value="3"/>
</dbReference>